<name>E4XTA4_OIKDI</name>
<dbReference type="PANTHER" id="PTHR22801">
    <property type="entry name" value="LITHOSTATHINE"/>
    <property type="match status" value="1"/>
</dbReference>
<evidence type="ECO:0000259" key="5">
    <source>
        <dbReference type="PROSITE" id="PS51670"/>
    </source>
</evidence>
<dbReference type="InterPro" id="IPR016187">
    <property type="entry name" value="CTDL_fold"/>
</dbReference>
<keyword evidence="3" id="KW-1133">Transmembrane helix</keyword>
<comment type="caution">
    <text evidence="1">Lacks conserved residue(s) required for the propagation of feature annotation.</text>
</comment>
<proteinExistence type="predicted"/>
<sequence length="989" mass="113373">MIFRPNLLPGQENQFTKTPCDDENDLRYPICIYDRIQKTNNDDDDVESTCPENWMKFKTDLIHDEKLRNFTCENSSGCSVELCVLDIIPFFGNNEELLNNQFKNSQQKELFSEFCAKFDAFAMIENRLTSVDDYLITCTFHLGHEGAASSIVNATELFQTMFKTVPCKRENSEGFVQFSNSSTCFYLSKDAKSWSEAHSFCKTKSQSVLAYLPLLNDALQARQILINSNVSDDFWVGLTSYHDLHTFGDWSSEFKWAATGQSPDLNKINLFSGSPLRPSDVDERCISLINAENSWQKHHCADKKRFICTLSDVKARSDPFSNRNKAGWCPANTYKQGQSCFNFFEESSSDNFNLTYDEAKRLCEEQKGRQLASFSRMDQNLALAASLCNSSFPAQIRGFWLGLGKHGLNVDEFKWADQSPFTFTNWAESETTRERFSRSDNLCVYFNADSGKGEIGQWKIENCNKMEGMGALCSHPKWATKEFVDQCRDSAPANVCKQGTKSAFGCRSLNRQTRNHCVKTCGFCGKRRVLKRMRKPNGDFYDNCPDLEMNGKQIKRKSAGKGCFSFNRWSYSKWNRKGRRQNTNKIADASWDDAQAICMAAKEVGENGRRANLVHGDSCAYTTMEAYLWKEAFLGKGMRPENNDESENDSDENETENNEDAEDNEDNEDDSMSDENVDEDVFTQKDKLAWLGLRFNFESSSFEQISGRLGGGNHWAVGQPNLTRKADEKFLCAAADYANANKTEWKMVPCNLTLPFFCTWDEHENFASLNSGFCERVEGADYWMHFDDTCFYGTKKGVKFGDAVEFCDGIDGEILKMRDISKIRFIKNELVQSRVMNNFNFDNSFFWLPPVDISKNRLIWNGTDEELKTDIFNNAGTEKWKSFISITKTMRAGQIGNGFGIAWKLSYEHEKVDLSVSPFDDRKFVICERPAMTMKRVPKRGRGFLRFLVLVTVICVGLYIWKRQQAENYRYLTTERISRDATIGQRLRF</sequence>
<dbReference type="InterPro" id="IPR016186">
    <property type="entry name" value="C-type_lectin-like/link_sf"/>
</dbReference>
<feature type="transmembrane region" description="Helical" evidence="3">
    <location>
        <begin position="943"/>
        <end position="961"/>
    </location>
</feature>
<keyword evidence="7" id="KW-1185">Reference proteome</keyword>
<organism evidence="6">
    <name type="scientific">Oikopleura dioica</name>
    <name type="common">Tunicate</name>
    <dbReference type="NCBI Taxonomy" id="34765"/>
    <lineage>
        <taxon>Eukaryota</taxon>
        <taxon>Metazoa</taxon>
        <taxon>Chordata</taxon>
        <taxon>Tunicata</taxon>
        <taxon>Appendicularia</taxon>
        <taxon>Copelata</taxon>
        <taxon>Oikopleuridae</taxon>
        <taxon>Oikopleura</taxon>
    </lineage>
</organism>
<evidence type="ECO:0000259" key="4">
    <source>
        <dbReference type="PROSITE" id="PS50041"/>
    </source>
</evidence>
<evidence type="ECO:0000256" key="1">
    <source>
        <dbReference type="PROSITE-ProRule" id="PRU01005"/>
    </source>
</evidence>
<evidence type="ECO:0000313" key="6">
    <source>
        <dbReference type="EMBL" id="CBY12966.1"/>
    </source>
</evidence>
<dbReference type="SUPFAM" id="SSF56436">
    <property type="entry name" value="C-type lectin-like"/>
    <property type="match status" value="4"/>
</dbReference>
<keyword evidence="3" id="KW-0472">Membrane</keyword>
<dbReference type="Proteomes" id="UP000001307">
    <property type="component" value="Unassembled WGS sequence"/>
</dbReference>
<feature type="domain" description="C-type lectin" evidence="4">
    <location>
        <begin position="180"/>
        <end position="309"/>
    </location>
</feature>
<keyword evidence="3" id="KW-0812">Transmembrane</keyword>
<gene>
    <name evidence="6" type="ORF">GSOID_T00003038001</name>
</gene>
<feature type="compositionally biased region" description="Acidic residues" evidence="2">
    <location>
        <begin position="643"/>
        <end position="675"/>
    </location>
</feature>
<dbReference type="CDD" id="cd00037">
    <property type="entry name" value="CLECT"/>
    <property type="match status" value="3"/>
</dbReference>
<evidence type="ECO:0000313" key="7">
    <source>
        <dbReference type="Proteomes" id="UP000001307"/>
    </source>
</evidence>
<dbReference type="InterPro" id="IPR003582">
    <property type="entry name" value="ShKT_dom"/>
</dbReference>
<evidence type="ECO:0000256" key="3">
    <source>
        <dbReference type="SAM" id="Phobius"/>
    </source>
</evidence>
<dbReference type="Gene3D" id="3.10.100.10">
    <property type="entry name" value="Mannose-Binding Protein A, subunit A"/>
    <property type="match status" value="3"/>
</dbReference>
<dbReference type="InParanoid" id="E4XTA4"/>
<dbReference type="PROSITE" id="PS51670">
    <property type="entry name" value="SHKT"/>
    <property type="match status" value="1"/>
</dbReference>
<dbReference type="InterPro" id="IPR050801">
    <property type="entry name" value="Ca-Dep_Lectins_ImmuneDev"/>
</dbReference>
<dbReference type="OrthoDB" id="6133475at2759"/>
<evidence type="ECO:0008006" key="8">
    <source>
        <dbReference type="Google" id="ProtNLM"/>
    </source>
</evidence>
<feature type="region of interest" description="Disordered" evidence="2">
    <location>
        <begin position="638"/>
        <end position="675"/>
    </location>
</feature>
<dbReference type="PANTHER" id="PTHR22801:SF63">
    <property type="entry name" value="C-TYPE LECTIN DOMAIN-CONTAINING PROTEIN"/>
    <property type="match status" value="1"/>
</dbReference>
<dbReference type="Pfam" id="PF00059">
    <property type="entry name" value="Lectin_C"/>
    <property type="match status" value="2"/>
</dbReference>
<dbReference type="AlphaFoldDB" id="E4XTA4"/>
<evidence type="ECO:0000256" key="2">
    <source>
        <dbReference type="SAM" id="MobiDB-lite"/>
    </source>
</evidence>
<dbReference type="EMBL" id="FN653150">
    <property type="protein sequence ID" value="CBY12966.1"/>
    <property type="molecule type" value="Genomic_DNA"/>
</dbReference>
<dbReference type="SMART" id="SM00034">
    <property type="entry name" value="CLECT"/>
    <property type="match status" value="3"/>
</dbReference>
<feature type="domain" description="ShKT" evidence="5">
    <location>
        <begin position="487"/>
        <end position="524"/>
    </location>
</feature>
<reference evidence="6" key="1">
    <citation type="journal article" date="2010" name="Science">
        <title>Plasticity of animal genome architecture unmasked by rapid evolution of a pelagic tunicate.</title>
        <authorList>
            <person name="Denoeud F."/>
            <person name="Henriet S."/>
            <person name="Mungpakdee S."/>
            <person name="Aury J.M."/>
            <person name="Da Silva C."/>
            <person name="Brinkmann H."/>
            <person name="Mikhaleva J."/>
            <person name="Olsen L.C."/>
            <person name="Jubin C."/>
            <person name="Canestro C."/>
            <person name="Bouquet J.M."/>
            <person name="Danks G."/>
            <person name="Poulain J."/>
            <person name="Campsteijn C."/>
            <person name="Adamski M."/>
            <person name="Cross I."/>
            <person name="Yadetie F."/>
            <person name="Muffato M."/>
            <person name="Louis A."/>
            <person name="Butcher S."/>
            <person name="Tsagkogeorga G."/>
            <person name="Konrad A."/>
            <person name="Singh S."/>
            <person name="Jensen M.F."/>
            <person name="Cong E.H."/>
            <person name="Eikeseth-Otteraa H."/>
            <person name="Noel B."/>
            <person name="Anthouard V."/>
            <person name="Porcel B.M."/>
            <person name="Kachouri-Lafond R."/>
            <person name="Nishino A."/>
            <person name="Ugolini M."/>
            <person name="Chourrout P."/>
            <person name="Nishida H."/>
            <person name="Aasland R."/>
            <person name="Huzurbazar S."/>
            <person name="Westhof E."/>
            <person name="Delsuc F."/>
            <person name="Lehrach H."/>
            <person name="Reinhardt R."/>
            <person name="Weissenbach J."/>
            <person name="Roy S.W."/>
            <person name="Artiguenave F."/>
            <person name="Postlethwait J.H."/>
            <person name="Manak J.R."/>
            <person name="Thompson E.M."/>
            <person name="Jaillon O."/>
            <person name="Du Pasquier L."/>
            <person name="Boudinot P."/>
            <person name="Liberles D.A."/>
            <person name="Volff J.N."/>
            <person name="Philippe H."/>
            <person name="Lenhard B."/>
            <person name="Roest Crollius H."/>
            <person name="Wincker P."/>
            <person name="Chourrout D."/>
        </authorList>
    </citation>
    <scope>NUCLEOTIDE SEQUENCE [LARGE SCALE GENOMIC DNA]</scope>
</reference>
<protein>
    <recommendedName>
        <fullName evidence="8">C-type lectin domain-containing protein</fullName>
    </recommendedName>
</protein>
<accession>E4XTA4</accession>
<dbReference type="InterPro" id="IPR001304">
    <property type="entry name" value="C-type_lectin-like"/>
</dbReference>
<dbReference type="PROSITE" id="PS50041">
    <property type="entry name" value="C_TYPE_LECTIN_2"/>
    <property type="match status" value="3"/>
</dbReference>
<feature type="domain" description="C-type lectin" evidence="4">
    <location>
        <begin position="690"/>
        <end position="759"/>
    </location>
</feature>
<feature type="domain" description="C-type lectin" evidence="4">
    <location>
        <begin position="336"/>
        <end position="465"/>
    </location>
</feature>